<keyword evidence="1" id="KW-0732">Signal</keyword>
<name>A0A409XTR4_PSICY</name>
<dbReference type="OrthoDB" id="3178264at2759"/>
<dbReference type="AlphaFoldDB" id="A0A409XTR4"/>
<dbReference type="EMBL" id="NHYD01000467">
    <property type="protein sequence ID" value="PPQ94086.1"/>
    <property type="molecule type" value="Genomic_DNA"/>
</dbReference>
<evidence type="ECO:0000313" key="3">
    <source>
        <dbReference type="Proteomes" id="UP000283269"/>
    </source>
</evidence>
<protein>
    <submittedName>
        <fullName evidence="2">Uncharacterized protein</fullName>
    </submittedName>
</protein>
<evidence type="ECO:0000313" key="2">
    <source>
        <dbReference type="EMBL" id="PPQ94086.1"/>
    </source>
</evidence>
<feature type="signal peptide" evidence="1">
    <location>
        <begin position="1"/>
        <end position="25"/>
    </location>
</feature>
<evidence type="ECO:0000256" key="1">
    <source>
        <dbReference type="SAM" id="SignalP"/>
    </source>
</evidence>
<dbReference type="STRING" id="93625.A0A409XTR4"/>
<sequence>MARFEFAYFLAITLAMLFRVYNADAGKSVQSGQSSNATCNIDRLQTVVGLDNSASLIQKAIKDSSSNDTAAVSQLKAAANGIQSAQAGVDTILQALVTGQAPPANARQQVGDGIDAAGAALISAFGNSTTSALSADIADAQSAVAGTLAAGIRVVSDCT</sequence>
<feature type="chain" id="PRO_5019300676" evidence="1">
    <location>
        <begin position="26"/>
        <end position="159"/>
    </location>
</feature>
<gene>
    <name evidence="2" type="ORF">CVT25_009235</name>
</gene>
<comment type="caution">
    <text evidence="2">The sequence shown here is derived from an EMBL/GenBank/DDBJ whole genome shotgun (WGS) entry which is preliminary data.</text>
</comment>
<keyword evidence="3" id="KW-1185">Reference proteome</keyword>
<dbReference type="Proteomes" id="UP000283269">
    <property type="component" value="Unassembled WGS sequence"/>
</dbReference>
<proteinExistence type="predicted"/>
<reference evidence="2 3" key="1">
    <citation type="journal article" date="2018" name="Evol. Lett.">
        <title>Horizontal gene cluster transfer increased hallucinogenic mushroom diversity.</title>
        <authorList>
            <person name="Reynolds H.T."/>
            <person name="Vijayakumar V."/>
            <person name="Gluck-Thaler E."/>
            <person name="Korotkin H.B."/>
            <person name="Matheny P.B."/>
            <person name="Slot J.C."/>
        </authorList>
    </citation>
    <scope>NUCLEOTIDE SEQUENCE [LARGE SCALE GENOMIC DNA]</scope>
    <source>
        <strain evidence="2 3">2631</strain>
    </source>
</reference>
<organism evidence="2 3">
    <name type="scientific">Psilocybe cyanescens</name>
    <dbReference type="NCBI Taxonomy" id="93625"/>
    <lineage>
        <taxon>Eukaryota</taxon>
        <taxon>Fungi</taxon>
        <taxon>Dikarya</taxon>
        <taxon>Basidiomycota</taxon>
        <taxon>Agaricomycotina</taxon>
        <taxon>Agaricomycetes</taxon>
        <taxon>Agaricomycetidae</taxon>
        <taxon>Agaricales</taxon>
        <taxon>Agaricineae</taxon>
        <taxon>Strophariaceae</taxon>
        <taxon>Psilocybe</taxon>
    </lineage>
</organism>
<accession>A0A409XTR4</accession>
<dbReference type="InParanoid" id="A0A409XTR4"/>